<dbReference type="KEGG" id="lenr:94169125"/>
<feature type="compositionally biased region" description="Polar residues" evidence="1">
    <location>
        <begin position="280"/>
        <end position="297"/>
    </location>
</feature>
<proteinExistence type="predicted"/>
<sequence>MATLRGDEAARPASIFGAPASRRSLSPRLVAPLSSLAAAFALTSKQRFLSEDILRSIVPLLRHTADQVAAAALLAVMADPVASEYIMASAGRPDEHTAATVGVSMPAVLFGGDAEKRAMSSMSSSGSGGDSASDARMHSPRHPTRPQSTESLLRHPSRESEGLRRAPSLSASSSSPLGTGPQRGNSSSNVLRTHARPRLNGSKTPVEQAIHAASAAVSSPLYTYNFPEKWFGISTEMAAPHAAQKTASCILHNTGTGAASVSIPNGFKFLSQTPASFSSPTLTPSVSPAVTSRSPSPGTAVFSPVLPTESRSVPAMGGTASIRAGVKTAFAAATAQPPLFFDNQLLDPTTNRCLFGGHAFREEARVLRVPAADASLQRASGVGGRKRGDHFTGHPHGSSSPTLLLVREYIPISAECGIAEDEPGQLVARGGGADAVFVQCFSLLPRQPSQICPNECRLLPEAAIAACLLVALPGCVTIVTPLDAFLCDTRHSLLTVAESSVERLLGQPQEAGKRACEWRSTGGPSYVTSDIPSTPPTGVRYSHASSSLEAAEKQRDAVRIAVVRERLAQRVLPEVLDEALHAVRSSLVVYCIRYEQRRHMRVALDAVHMLQRFFRRCLAVKERAVQRMVRQWRRLEVDARLKLQRHQPPPAAVERMYEVANSILQEHMYTSQSYKRAFIQDQWEQRRCAFAKWREQEEWNSVFASATLPKRSGSEGSVADAAAEKRPCSARLTADAQLRLESEFNKRRDSSTTTMLLRPVPHSSAASAETYAEREQAAIHRFLRWYIDPQELLYLSHQCLLESLKNSVFGMVEVQLQLKRAAKGRTKEDSGTPLTGSMSCSSAPQPR</sequence>
<organism evidence="2 3">
    <name type="scientific">Leishmania enriettii</name>
    <dbReference type="NCBI Taxonomy" id="5663"/>
    <lineage>
        <taxon>Eukaryota</taxon>
        <taxon>Discoba</taxon>
        <taxon>Euglenozoa</taxon>
        <taxon>Kinetoplastea</taxon>
        <taxon>Metakinetoplastina</taxon>
        <taxon>Trypanosomatida</taxon>
        <taxon>Trypanosomatidae</taxon>
        <taxon>Leishmaniinae</taxon>
        <taxon>Leishmania</taxon>
    </lineage>
</organism>
<feature type="compositionally biased region" description="Polar residues" evidence="1">
    <location>
        <begin position="832"/>
        <end position="847"/>
    </location>
</feature>
<name>A0A836GQ27_LEIEN</name>
<protein>
    <submittedName>
        <fullName evidence="2">Uncharacterized protein</fullName>
    </submittedName>
</protein>
<dbReference type="RefSeq" id="XP_067689718.1">
    <property type="nucleotide sequence ID" value="XM_067833615.1"/>
</dbReference>
<evidence type="ECO:0000313" key="2">
    <source>
        <dbReference type="EMBL" id="KAG5469710.1"/>
    </source>
</evidence>
<reference evidence="2 3" key="1">
    <citation type="submission" date="2021-02" db="EMBL/GenBank/DDBJ databases">
        <title>Leishmania (Mundinia) enrietti genome sequencing and assembly.</title>
        <authorList>
            <person name="Almutairi H."/>
            <person name="Gatherer D."/>
        </authorList>
    </citation>
    <scope>NUCLEOTIDE SEQUENCE [LARGE SCALE GENOMIC DNA]</scope>
    <source>
        <strain evidence="2">CUR178</strain>
    </source>
</reference>
<evidence type="ECO:0000313" key="3">
    <source>
        <dbReference type="Proteomes" id="UP000674179"/>
    </source>
</evidence>
<comment type="caution">
    <text evidence="2">The sequence shown here is derived from an EMBL/GenBank/DDBJ whole genome shotgun (WGS) entry which is preliminary data.</text>
</comment>
<feature type="region of interest" description="Disordered" evidence="1">
    <location>
        <begin position="823"/>
        <end position="847"/>
    </location>
</feature>
<dbReference type="OrthoDB" id="264750at2759"/>
<gene>
    <name evidence="2" type="ORF">CUR178_01849</name>
</gene>
<feature type="compositionally biased region" description="Low complexity" evidence="1">
    <location>
        <begin position="119"/>
        <end position="134"/>
    </location>
</feature>
<feature type="compositionally biased region" description="Low complexity" evidence="1">
    <location>
        <begin position="165"/>
        <end position="176"/>
    </location>
</feature>
<dbReference type="AlphaFoldDB" id="A0A836GQ27"/>
<accession>A0A836GQ27</accession>
<evidence type="ECO:0000256" key="1">
    <source>
        <dbReference type="SAM" id="MobiDB-lite"/>
    </source>
</evidence>
<feature type="region of interest" description="Disordered" evidence="1">
    <location>
        <begin position="280"/>
        <end position="305"/>
    </location>
</feature>
<feature type="compositionally biased region" description="Polar residues" evidence="1">
    <location>
        <begin position="182"/>
        <end position="191"/>
    </location>
</feature>
<feature type="region of interest" description="Disordered" evidence="1">
    <location>
        <begin position="116"/>
        <end position="191"/>
    </location>
</feature>
<feature type="compositionally biased region" description="Basic and acidic residues" evidence="1">
    <location>
        <begin position="152"/>
        <end position="164"/>
    </location>
</feature>
<feature type="region of interest" description="Disordered" evidence="1">
    <location>
        <begin position="378"/>
        <end position="399"/>
    </location>
</feature>
<dbReference type="GeneID" id="94169125"/>
<keyword evidence="3" id="KW-1185">Reference proteome</keyword>
<dbReference type="EMBL" id="JAFHKP010000033">
    <property type="protein sequence ID" value="KAG5469710.1"/>
    <property type="molecule type" value="Genomic_DNA"/>
</dbReference>
<dbReference type="Proteomes" id="UP000674179">
    <property type="component" value="Chromosome 33"/>
</dbReference>